<gene>
    <name evidence="3" type="ORF">EUGRSUZ_K02764</name>
</gene>
<dbReference type="SUPFAM" id="SSF52047">
    <property type="entry name" value="RNI-like"/>
    <property type="match status" value="1"/>
</dbReference>
<dbReference type="Gene3D" id="1.20.1280.50">
    <property type="match status" value="1"/>
</dbReference>
<dbReference type="OrthoDB" id="613853at2759"/>
<dbReference type="InterPro" id="IPR053772">
    <property type="entry name" value="At1g61320/At1g61330-like"/>
</dbReference>
<dbReference type="Gene3D" id="3.80.10.10">
    <property type="entry name" value="Ribonuclease Inhibitor"/>
    <property type="match status" value="1"/>
</dbReference>
<dbReference type="FunCoup" id="A0A059A618">
    <property type="interactions" value="433"/>
</dbReference>
<dbReference type="InterPro" id="IPR036047">
    <property type="entry name" value="F-box-like_dom_sf"/>
</dbReference>
<dbReference type="KEGG" id="egr:104426202"/>
<accession>A0A059A618</accession>
<proteinExistence type="predicted"/>
<organism evidence="3">
    <name type="scientific">Eucalyptus grandis</name>
    <name type="common">Flooded gum</name>
    <dbReference type="NCBI Taxonomy" id="71139"/>
    <lineage>
        <taxon>Eukaryota</taxon>
        <taxon>Viridiplantae</taxon>
        <taxon>Streptophyta</taxon>
        <taxon>Embryophyta</taxon>
        <taxon>Tracheophyta</taxon>
        <taxon>Spermatophyta</taxon>
        <taxon>Magnoliopsida</taxon>
        <taxon>eudicotyledons</taxon>
        <taxon>Gunneridae</taxon>
        <taxon>Pentapetalae</taxon>
        <taxon>rosids</taxon>
        <taxon>malvids</taxon>
        <taxon>Myrtales</taxon>
        <taxon>Myrtaceae</taxon>
        <taxon>Myrtoideae</taxon>
        <taxon>Eucalypteae</taxon>
        <taxon>Eucalyptus</taxon>
    </lineage>
</organism>
<dbReference type="EMBL" id="KK198763">
    <property type="protein sequence ID" value="KCW49184.1"/>
    <property type="molecule type" value="Genomic_DNA"/>
</dbReference>
<dbReference type="InParanoid" id="A0A059A618"/>
<reference evidence="3" key="1">
    <citation type="submission" date="2013-07" db="EMBL/GenBank/DDBJ databases">
        <title>The genome of Eucalyptus grandis.</title>
        <authorList>
            <person name="Schmutz J."/>
            <person name="Hayes R."/>
            <person name="Myburg A."/>
            <person name="Tuskan G."/>
            <person name="Grattapaglia D."/>
            <person name="Rokhsar D.S."/>
        </authorList>
    </citation>
    <scope>NUCLEOTIDE SEQUENCE</scope>
    <source>
        <tissue evidence="3">Leaf extractions</tissue>
    </source>
</reference>
<dbReference type="PROSITE" id="PS50181">
    <property type="entry name" value="FBOX"/>
    <property type="match status" value="1"/>
</dbReference>
<name>A0A059A618_EUCGR</name>
<dbReference type="eggNOG" id="ENOG502RYMX">
    <property type="taxonomic scope" value="Eukaryota"/>
</dbReference>
<feature type="compositionally biased region" description="Basic and acidic residues" evidence="1">
    <location>
        <begin position="19"/>
        <end position="29"/>
    </location>
</feature>
<dbReference type="OMA" id="MENMELH"/>
<dbReference type="InterPro" id="IPR032675">
    <property type="entry name" value="LRR_dom_sf"/>
</dbReference>
<feature type="domain" description="F-box" evidence="2">
    <location>
        <begin position="32"/>
        <end position="81"/>
    </location>
</feature>
<feature type="region of interest" description="Disordered" evidence="1">
    <location>
        <begin position="1"/>
        <end position="32"/>
    </location>
</feature>
<dbReference type="STRING" id="71139.A0A059A618"/>
<evidence type="ECO:0000313" key="3">
    <source>
        <dbReference type="EMBL" id="KCW49184.1"/>
    </source>
</evidence>
<evidence type="ECO:0000256" key="1">
    <source>
        <dbReference type="SAM" id="MobiDB-lite"/>
    </source>
</evidence>
<dbReference type="Gramene" id="KCW49184">
    <property type="protein sequence ID" value="KCW49184"/>
    <property type="gene ID" value="EUGRSUZ_K02764"/>
</dbReference>
<dbReference type="Pfam" id="PF00646">
    <property type="entry name" value="F-box"/>
    <property type="match status" value="1"/>
</dbReference>
<dbReference type="PANTHER" id="PTHR34145">
    <property type="entry name" value="OS02G0105600 PROTEIN"/>
    <property type="match status" value="1"/>
</dbReference>
<dbReference type="AlphaFoldDB" id="A0A059A618"/>
<dbReference type="CDD" id="cd22160">
    <property type="entry name" value="F-box_AtFBL13-like"/>
    <property type="match status" value="1"/>
</dbReference>
<dbReference type="Pfam" id="PF23622">
    <property type="entry name" value="LRR_At1g61320_AtMIF1"/>
    <property type="match status" value="1"/>
</dbReference>
<dbReference type="SUPFAM" id="SSF81383">
    <property type="entry name" value="F-box domain"/>
    <property type="match status" value="1"/>
</dbReference>
<protein>
    <recommendedName>
        <fullName evidence="2">F-box domain-containing protein</fullName>
    </recommendedName>
</protein>
<dbReference type="InterPro" id="IPR001810">
    <property type="entry name" value="F-box_dom"/>
</dbReference>
<dbReference type="InterPro" id="IPR053781">
    <property type="entry name" value="F-box_AtFBL13-like"/>
</dbReference>
<dbReference type="PANTHER" id="PTHR34145:SF68">
    <property type="entry name" value="FBD DOMAIN-CONTAINING PROTEIN"/>
    <property type="match status" value="1"/>
</dbReference>
<evidence type="ECO:0000259" key="2">
    <source>
        <dbReference type="PROSITE" id="PS50181"/>
    </source>
</evidence>
<dbReference type="InterPro" id="IPR055357">
    <property type="entry name" value="LRR_At1g61320_AtMIF1"/>
</dbReference>
<sequence>MDGGGDEEFRPPAGAAERGSPKHEERTKDSEEDVISELPHEILVSILSLLTLKEAVRTSVLSRSWKKLWTYTAGSLDFEDLKTKHGILDNTKSLRVERFKFIGWVNRVLDSHQGSSIRELRVCFDLNNRSRRYVDEWVAAALAKRVQNLELDFSPFLKGNHSTWYTFPSKFISPRAGCRFDLSCLRSLHLKFVNVTDEILECILSSCPFLERLVIVGSELLSNIKVSGSSLSLKHLFIYSNNLRNFEVSAPNLVSLGYHNETKGAPQVLIENVPLLTSVYLGALYDPISTYLHPFWSSLHQLEALHLRMNLFKDGLEIPQFPVLFNLRHLTWRVRTSDTASLLGLTPLIEAAPFLRYFELELEWTEPWRRRNAKKVNATPNQYLKVVKICGFRGYAVDSEILSYLLERATMLEEIVVDPHACLTEGTAMEEEQAARKMAEQLKPKLPHAANLIIL</sequence>